<organism evidence="2 3">
    <name type="scientific">Neptunicella marina</name>
    <dbReference type="NCBI Taxonomy" id="2125989"/>
    <lineage>
        <taxon>Bacteria</taxon>
        <taxon>Pseudomonadati</taxon>
        <taxon>Pseudomonadota</taxon>
        <taxon>Gammaproteobacteria</taxon>
        <taxon>Alteromonadales</taxon>
        <taxon>Alteromonadaceae</taxon>
        <taxon>Neptunicella</taxon>
    </lineage>
</organism>
<gene>
    <name evidence="2" type="ORF">H8B19_17580</name>
</gene>
<keyword evidence="1" id="KW-0472">Membrane</keyword>
<keyword evidence="1" id="KW-1133">Transmembrane helix</keyword>
<reference evidence="2" key="2">
    <citation type="submission" date="2020-08" db="EMBL/GenBank/DDBJ databases">
        <authorList>
            <person name="Lai Q."/>
        </authorList>
    </citation>
    <scope>NUCLEOTIDE SEQUENCE</scope>
    <source>
        <strain evidence="2">S27-2</strain>
    </source>
</reference>
<dbReference type="EMBL" id="JACNEP010000023">
    <property type="protein sequence ID" value="MBC3767694.1"/>
    <property type="molecule type" value="Genomic_DNA"/>
</dbReference>
<keyword evidence="1" id="KW-0812">Transmembrane</keyword>
<reference evidence="2" key="1">
    <citation type="journal article" date="2018" name="Int. J. Syst. Evol. Microbiol.">
        <title>Neptunicella marina gen. nov., sp. nov., isolated from surface seawater.</title>
        <authorList>
            <person name="Liu X."/>
            <person name="Lai Q."/>
            <person name="Du Y."/>
            <person name="Zhang X."/>
            <person name="Liu Z."/>
            <person name="Sun F."/>
            <person name="Shao Z."/>
        </authorList>
    </citation>
    <scope>NUCLEOTIDE SEQUENCE</scope>
    <source>
        <strain evidence="2">S27-2</strain>
    </source>
</reference>
<comment type="caution">
    <text evidence="2">The sequence shown here is derived from an EMBL/GenBank/DDBJ whole genome shotgun (WGS) entry which is preliminary data.</text>
</comment>
<dbReference type="AlphaFoldDB" id="A0A8J6M1I2"/>
<dbReference type="RefSeq" id="WP_186508330.1">
    <property type="nucleotide sequence ID" value="NZ_JACNEP010000023.1"/>
</dbReference>
<dbReference type="Proteomes" id="UP000601768">
    <property type="component" value="Unassembled WGS sequence"/>
</dbReference>
<proteinExistence type="predicted"/>
<sequence>MDFFSQHLPESLIALGIILVAIEVGILGFATLFLIFIGGASLLTGLAMKAEWIEVTINNALIFTGLLSVMLAIIAWQPMKKLQSQSSKQGQTSDFVGMCFELTSELSSTQLSSYRFSGILWTVKPGEKLDGPLAPGTQVTVTAVEVGTLYVAPVQDNPS</sequence>
<protein>
    <submittedName>
        <fullName evidence="2">NfeD family protein</fullName>
    </submittedName>
</protein>
<evidence type="ECO:0000313" key="2">
    <source>
        <dbReference type="EMBL" id="MBC3767694.1"/>
    </source>
</evidence>
<evidence type="ECO:0000313" key="3">
    <source>
        <dbReference type="Proteomes" id="UP000601768"/>
    </source>
</evidence>
<feature type="transmembrane region" description="Helical" evidence="1">
    <location>
        <begin position="12"/>
        <end position="37"/>
    </location>
</feature>
<evidence type="ECO:0000256" key="1">
    <source>
        <dbReference type="SAM" id="Phobius"/>
    </source>
</evidence>
<feature type="transmembrane region" description="Helical" evidence="1">
    <location>
        <begin position="57"/>
        <end position="76"/>
    </location>
</feature>
<accession>A0A8J6M1I2</accession>
<keyword evidence="3" id="KW-1185">Reference proteome</keyword>
<name>A0A8J6M1I2_9ALTE</name>